<feature type="domain" description="FAD-binding FR-type" evidence="9">
    <location>
        <begin position="1"/>
        <end position="102"/>
    </location>
</feature>
<sequence>MIATLVEKKPETNDVISFLFKAGGIFTYLPGQYLYITLPKLKFPDSRGSTRHFTISSSPTEKNILSFTTKIRQESGFKRSLAELSLGEEVEVEGPTGTLILDEHEKGTHILIAGGIGVTPFRSFIKYNIDKSLTDINLYLLNSVTTPDDIIFKKDFDDWGNHTNIKINITVTKPEESKTKWTGLVGRIDSDMINSLYANYNLQATTFWLCGPPALVTAMESILRSMNIKGNKIRTEKFTGY</sequence>
<dbReference type="InterPro" id="IPR008333">
    <property type="entry name" value="Cbr1-like_FAD-bd_dom"/>
</dbReference>
<dbReference type="PROSITE" id="PS51384">
    <property type="entry name" value="FAD_FR"/>
    <property type="match status" value="1"/>
</dbReference>
<dbReference type="PANTHER" id="PTHR47354:SF6">
    <property type="entry name" value="NADH OXIDOREDUCTASE HCR"/>
    <property type="match status" value="1"/>
</dbReference>
<keyword evidence="2" id="KW-0285">Flavoprotein</keyword>
<reference evidence="10 11" key="1">
    <citation type="journal article" date="2015" name="Nature">
        <title>rRNA introns, odd ribosomes, and small enigmatic genomes across a large radiation of phyla.</title>
        <authorList>
            <person name="Brown C.T."/>
            <person name="Hug L.A."/>
            <person name="Thomas B.C."/>
            <person name="Sharon I."/>
            <person name="Castelle C.J."/>
            <person name="Singh A."/>
            <person name="Wilkins M.J."/>
            <person name="Williams K.H."/>
            <person name="Banfield J.F."/>
        </authorList>
    </citation>
    <scope>NUCLEOTIDE SEQUENCE [LARGE SCALE GENOMIC DNA]</scope>
</reference>
<dbReference type="InterPro" id="IPR001433">
    <property type="entry name" value="OxRdtase_FAD/NAD-bd"/>
</dbReference>
<name>A0A0G0K553_9BACT</name>
<dbReference type="CDD" id="cd00322">
    <property type="entry name" value="FNR_like"/>
    <property type="match status" value="1"/>
</dbReference>
<dbReference type="InterPro" id="IPR050415">
    <property type="entry name" value="MRET"/>
</dbReference>
<evidence type="ECO:0000313" key="10">
    <source>
        <dbReference type="EMBL" id="KKQ35761.1"/>
    </source>
</evidence>
<dbReference type="Pfam" id="PF00970">
    <property type="entry name" value="FAD_binding_6"/>
    <property type="match status" value="1"/>
</dbReference>
<keyword evidence="6" id="KW-0560">Oxidoreductase</keyword>
<evidence type="ECO:0000256" key="2">
    <source>
        <dbReference type="ARBA" id="ARBA00022630"/>
    </source>
</evidence>
<protein>
    <submittedName>
        <fullName evidence="10">Oxidoreductase, 2Fe-2S and FAD/NAD(P) binding domain protein</fullName>
    </submittedName>
</protein>
<evidence type="ECO:0000259" key="9">
    <source>
        <dbReference type="PROSITE" id="PS51384"/>
    </source>
</evidence>
<dbReference type="Proteomes" id="UP000034591">
    <property type="component" value="Unassembled WGS sequence"/>
</dbReference>
<dbReference type="GO" id="GO:0016491">
    <property type="term" value="F:oxidoreductase activity"/>
    <property type="evidence" value="ECO:0007669"/>
    <property type="project" value="UniProtKB-KW"/>
</dbReference>
<accession>A0A0G0K553</accession>
<evidence type="ECO:0000256" key="3">
    <source>
        <dbReference type="ARBA" id="ARBA00022714"/>
    </source>
</evidence>
<proteinExistence type="predicted"/>
<evidence type="ECO:0000256" key="1">
    <source>
        <dbReference type="ARBA" id="ARBA00001974"/>
    </source>
</evidence>
<dbReference type="Gene3D" id="3.40.50.80">
    <property type="entry name" value="Nucleotide-binding domain of ferredoxin-NADP reductase (FNR) module"/>
    <property type="match status" value="1"/>
</dbReference>
<dbReference type="Gene3D" id="2.40.30.10">
    <property type="entry name" value="Translation factors"/>
    <property type="match status" value="1"/>
</dbReference>
<gene>
    <name evidence="10" type="ORF">US53_C0071G0003</name>
</gene>
<dbReference type="AlphaFoldDB" id="A0A0G0K553"/>
<dbReference type="PRINTS" id="PR00371">
    <property type="entry name" value="FPNCR"/>
</dbReference>
<dbReference type="STRING" id="1618545.US53_C0071G0003"/>
<dbReference type="InterPro" id="IPR039261">
    <property type="entry name" value="FNR_nucleotide-bd"/>
</dbReference>
<dbReference type="SUPFAM" id="SSF52343">
    <property type="entry name" value="Ferredoxin reductase-like, C-terminal NADP-linked domain"/>
    <property type="match status" value="1"/>
</dbReference>
<keyword evidence="3" id="KW-0001">2Fe-2S</keyword>
<dbReference type="SUPFAM" id="SSF63380">
    <property type="entry name" value="Riboflavin synthase domain-like"/>
    <property type="match status" value="1"/>
</dbReference>
<comment type="cofactor">
    <cofactor evidence="1">
        <name>FAD</name>
        <dbReference type="ChEBI" id="CHEBI:57692"/>
    </cofactor>
</comment>
<evidence type="ECO:0000313" key="11">
    <source>
        <dbReference type="Proteomes" id="UP000034591"/>
    </source>
</evidence>
<evidence type="ECO:0000256" key="6">
    <source>
        <dbReference type="ARBA" id="ARBA00023002"/>
    </source>
</evidence>
<keyword evidence="8" id="KW-0411">Iron-sulfur</keyword>
<dbReference type="GO" id="GO:0051537">
    <property type="term" value="F:2 iron, 2 sulfur cluster binding"/>
    <property type="evidence" value="ECO:0007669"/>
    <property type="project" value="UniProtKB-KW"/>
</dbReference>
<evidence type="ECO:0000256" key="4">
    <source>
        <dbReference type="ARBA" id="ARBA00022723"/>
    </source>
</evidence>
<dbReference type="EMBL" id="LBTI01000071">
    <property type="protein sequence ID" value="KKQ35761.1"/>
    <property type="molecule type" value="Genomic_DNA"/>
</dbReference>
<organism evidence="10 11">
    <name type="scientific">Candidatus Woesebacteria bacterium GW2011_GWA1_37_7</name>
    <dbReference type="NCBI Taxonomy" id="1618545"/>
    <lineage>
        <taxon>Bacteria</taxon>
        <taxon>Candidatus Woeseibacteriota</taxon>
    </lineage>
</organism>
<evidence type="ECO:0000256" key="8">
    <source>
        <dbReference type="ARBA" id="ARBA00023014"/>
    </source>
</evidence>
<dbReference type="PANTHER" id="PTHR47354">
    <property type="entry name" value="NADH OXIDOREDUCTASE HCR"/>
    <property type="match status" value="1"/>
</dbReference>
<keyword evidence="5" id="KW-0274">FAD</keyword>
<dbReference type="GO" id="GO:0046872">
    <property type="term" value="F:metal ion binding"/>
    <property type="evidence" value="ECO:0007669"/>
    <property type="project" value="UniProtKB-KW"/>
</dbReference>
<evidence type="ECO:0000256" key="7">
    <source>
        <dbReference type="ARBA" id="ARBA00023004"/>
    </source>
</evidence>
<dbReference type="Pfam" id="PF00175">
    <property type="entry name" value="NAD_binding_1"/>
    <property type="match status" value="1"/>
</dbReference>
<comment type="caution">
    <text evidence="10">The sequence shown here is derived from an EMBL/GenBank/DDBJ whole genome shotgun (WGS) entry which is preliminary data.</text>
</comment>
<keyword evidence="7" id="KW-0408">Iron</keyword>
<dbReference type="PRINTS" id="PR00406">
    <property type="entry name" value="CYTB5RDTASE"/>
</dbReference>
<dbReference type="InterPro" id="IPR017927">
    <property type="entry name" value="FAD-bd_FR_type"/>
</dbReference>
<keyword evidence="4" id="KW-0479">Metal-binding</keyword>
<dbReference type="InterPro" id="IPR017938">
    <property type="entry name" value="Riboflavin_synthase-like_b-brl"/>
</dbReference>
<dbReference type="InterPro" id="IPR001709">
    <property type="entry name" value="Flavoprot_Pyr_Nucl_cyt_Rdtase"/>
</dbReference>
<evidence type="ECO:0000256" key="5">
    <source>
        <dbReference type="ARBA" id="ARBA00022827"/>
    </source>
</evidence>